<gene>
    <name evidence="1" type="ORF">BDV24DRAFT_167196</name>
</gene>
<protein>
    <submittedName>
        <fullName evidence="1">Uncharacterized protein</fullName>
    </submittedName>
</protein>
<organism evidence="1">
    <name type="scientific">Aspergillus arachidicola</name>
    <dbReference type="NCBI Taxonomy" id="656916"/>
    <lineage>
        <taxon>Eukaryota</taxon>
        <taxon>Fungi</taxon>
        <taxon>Dikarya</taxon>
        <taxon>Ascomycota</taxon>
        <taxon>Pezizomycotina</taxon>
        <taxon>Eurotiomycetes</taxon>
        <taxon>Eurotiomycetidae</taxon>
        <taxon>Eurotiales</taxon>
        <taxon>Aspergillaceae</taxon>
        <taxon>Aspergillus</taxon>
        <taxon>Aspergillus subgen. Circumdati</taxon>
    </lineage>
</organism>
<sequence>MFSIFYKDLQRRQVEEVPEGLSRAAILEAFHTHDLMIRSIYPGSRIKESTSINSNSTKFSSLNPKLNLTTVCTLTSLEDGIGMVIDLGLGMEIKCRWTVHDRSESPPLGEGAALTGDVVSIGSLYLLEEVAFLMRPFERFARNDRQQSHATEDILRLLQRLKSGDMPVEKLAAEGGERDVDSMVEYAKPKRE</sequence>
<reference evidence="1" key="1">
    <citation type="submission" date="2019-04" db="EMBL/GenBank/DDBJ databases">
        <title>Friends and foes A comparative genomics study of 23 Aspergillus species from section Flavi.</title>
        <authorList>
            <consortium name="DOE Joint Genome Institute"/>
            <person name="Kjaerbolling I."/>
            <person name="Vesth T."/>
            <person name="Frisvad J.C."/>
            <person name="Nybo J.L."/>
            <person name="Theobald S."/>
            <person name="Kildgaard S."/>
            <person name="Isbrandt T."/>
            <person name="Kuo A."/>
            <person name="Sato A."/>
            <person name="Lyhne E.K."/>
            <person name="Kogle M.E."/>
            <person name="Wiebenga A."/>
            <person name="Kun R.S."/>
            <person name="Lubbers R.J."/>
            <person name="Makela M.R."/>
            <person name="Barry K."/>
            <person name="Chovatia M."/>
            <person name="Clum A."/>
            <person name="Daum C."/>
            <person name="Haridas S."/>
            <person name="He G."/>
            <person name="LaButti K."/>
            <person name="Lipzen A."/>
            <person name="Mondo S."/>
            <person name="Riley R."/>
            <person name="Salamov A."/>
            <person name="Simmons B.A."/>
            <person name="Magnuson J.K."/>
            <person name="Henrissat B."/>
            <person name="Mortensen U.H."/>
            <person name="Larsen T.O."/>
            <person name="Devries R.P."/>
            <person name="Grigoriev I.V."/>
            <person name="Machida M."/>
            <person name="Baker S.E."/>
            <person name="Andersen M.R."/>
        </authorList>
    </citation>
    <scope>NUCLEOTIDE SEQUENCE</scope>
    <source>
        <strain evidence="1">CBS 117612</strain>
    </source>
</reference>
<proteinExistence type="predicted"/>
<dbReference type="AlphaFoldDB" id="A0A5N6XYW4"/>
<dbReference type="EMBL" id="ML737179">
    <property type="protein sequence ID" value="KAE8337476.1"/>
    <property type="molecule type" value="Genomic_DNA"/>
</dbReference>
<dbReference type="Proteomes" id="UP000325558">
    <property type="component" value="Unassembled WGS sequence"/>
</dbReference>
<dbReference type="OrthoDB" id="4450889at2759"/>
<evidence type="ECO:0000313" key="1">
    <source>
        <dbReference type="EMBL" id="KAE8337476.1"/>
    </source>
</evidence>
<accession>A0A5N6XYW4</accession>
<name>A0A5N6XYW4_9EURO</name>